<sequence length="138" mass="13995">MTQLTLEDARRISDTALATAIQHGWHISVAVIDRHGNLVHFARQDGSTLGSVVSSQSKAWTAAALGASTHELQAAAQPGQAVYGLAHAGGPGRPMTAVPGAVPIRSANGELLGAVGVGGAPAPADDQFISETAAKMRP</sequence>
<proteinExistence type="predicted"/>
<dbReference type="SUPFAM" id="SSF143744">
    <property type="entry name" value="GlcG-like"/>
    <property type="match status" value="1"/>
</dbReference>
<gene>
    <name evidence="1" type="ORF">D9V30_09310</name>
</gene>
<dbReference type="InterPro" id="IPR005624">
    <property type="entry name" value="PduO/GlcC-like"/>
</dbReference>
<dbReference type="PANTHER" id="PTHR34309:SF1">
    <property type="entry name" value="PROTEIN GLCG"/>
    <property type="match status" value="1"/>
</dbReference>
<dbReference type="Gene3D" id="3.30.450.150">
    <property type="entry name" value="Haem-degrading domain"/>
    <property type="match status" value="1"/>
</dbReference>
<protein>
    <submittedName>
        <fullName evidence="1">Heme-binding protein</fullName>
    </submittedName>
</protein>
<dbReference type="CDD" id="cd18773">
    <property type="entry name" value="PDC1_HK_sensor"/>
    <property type="match status" value="1"/>
</dbReference>
<dbReference type="PANTHER" id="PTHR34309">
    <property type="entry name" value="SLR1406 PROTEIN"/>
    <property type="match status" value="1"/>
</dbReference>
<dbReference type="AlphaFoldDB" id="A0A3L6ZLP1"/>
<reference evidence="1 2" key="1">
    <citation type="submission" date="2018-10" db="EMBL/GenBank/DDBJ databases">
        <authorList>
            <person name="Li J."/>
        </authorList>
    </citation>
    <scope>NUCLEOTIDE SEQUENCE [LARGE SCALE GENOMIC DNA]</scope>
    <source>
        <strain evidence="1 2">JCM 30549</strain>
    </source>
</reference>
<dbReference type="Proteomes" id="UP000275395">
    <property type="component" value="Unassembled WGS sequence"/>
</dbReference>
<name>A0A3L6ZLP1_9MICO</name>
<accession>A0A3L6ZLP1</accession>
<dbReference type="EMBL" id="RCUW01000007">
    <property type="protein sequence ID" value="RLP68748.1"/>
    <property type="molecule type" value="Genomic_DNA"/>
</dbReference>
<dbReference type="RefSeq" id="WP_121657591.1">
    <property type="nucleotide sequence ID" value="NZ_RCUW01000007.1"/>
</dbReference>
<evidence type="ECO:0000313" key="1">
    <source>
        <dbReference type="EMBL" id="RLP68748.1"/>
    </source>
</evidence>
<organism evidence="1 2">
    <name type="scientific">Mycetocola reblochoni</name>
    <dbReference type="NCBI Taxonomy" id="331618"/>
    <lineage>
        <taxon>Bacteria</taxon>
        <taxon>Bacillati</taxon>
        <taxon>Actinomycetota</taxon>
        <taxon>Actinomycetes</taxon>
        <taxon>Micrococcales</taxon>
        <taxon>Microbacteriaceae</taxon>
        <taxon>Mycetocola</taxon>
    </lineage>
</organism>
<dbReference type="Pfam" id="PF03928">
    <property type="entry name" value="HbpS-like"/>
    <property type="match status" value="1"/>
</dbReference>
<comment type="caution">
    <text evidence="1">The sequence shown here is derived from an EMBL/GenBank/DDBJ whole genome shotgun (WGS) entry which is preliminary data.</text>
</comment>
<dbReference type="InterPro" id="IPR038084">
    <property type="entry name" value="PduO/GlcC-like_sf"/>
</dbReference>
<dbReference type="InterPro" id="IPR052517">
    <property type="entry name" value="GlcG_carb_metab_protein"/>
</dbReference>
<evidence type="ECO:0000313" key="2">
    <source>
        <dbReference type="Proteomes" id="UP000275395"/>
    </source>
</evidence>